<dbReference type="AlphaFoldDB" id="A0A1D2MVA6"/>
<evidence type="ECO:0000256" key="3">
    <source>
        <dbReference type="SAM" id="MobiDB-lite"/>
    </source>
</evidence>
<dbReference type="InterPro" id="IPR000504">
    <property type="entry name" value="RRM_dom"/>
</dbReference>
<feature type="region of interest" description="Disordered" evidence="3">
    <location>
        <begin position="74"/>
        <end position="97"/>
    </location>
</feature>
<dbReference type="OrthoDB" id="302770at2759"/>
<dbReference type="STRING" id="48709.A0A1D2MVA6"/>
<feature type="region of interest" description="Disordered" evidence="3">
    <location>
        <begin position="1"/>
        <end position="41"/>
    </location>
</feature>
<evidence type="ECO:0000256" key="2">
    <source>
        <dbReference type="PROSITE-ProRule" id="PRU00176"/>
    </source>
</evidence>
<keyword evidence="6" id="KW-1185">Reference proteome</keyword>
<accession>A0A1D2MVA6</accession>
<dbReference type="SMART" id="SM00360">
    <property type="entry name" value="RRM"/>
    <property type="match status" value="1"/>
</dbReference>
<evidence type="ECO:0000313" key="5">
    <source>
        <dbReference type="EMBL" id="ODM96926.1"/>
    </source>
</evidence>
<organism evidence="5 6">
    <name type="scientific">Orchesella cincta</name>
    <name type="common">Springtail</name>
    <name type="synonym">Podura cincta</name>
    <dbReference type="NCBI Taxonomy" id="48709"/>
    <lineage>
        <taxon>Eukaryota</taxon>
        <taxon>Metazoa</taxon>
        <taxon>Ecdysozoa</taxon>
        <taxon>Arthropoda</taxon>
        <taxon>Hexapoda</taxon>
        <taxon>Collembola</taxon>
        <taxon>Entomobryomorpha</taxon>
        <taxon>Entomobryoidea</taxon>
        <taxon>Orchesellidae</taxon>
        <taxon>Orchesellinae</taxon>
        <taxon>Orchesella</taxon>
    </lineage>
</organism>
<dbReference type="CDD" id="cd12424">
    <property type="entry name" value="RRM3_hnRNPL_like"/>
    <property type="match status" value="1"/>
</dbReference>
<keyword evidence="1 2" id="KW-0694">RNA-binding</keyword>
<evidence type="ECO:0000256" key="1">
    <source>
        <dbReference type="ARBA" id="ARBA00022884"/>
    </source>
</evidence>
<protein>
    <submittedName>
        <fullName evidence="5">Heterogeneous nuclear ribonucleoprotein L</fullName>
    </submittedName>
</protein>
<dbReference type="InterPro" id="IPR012677">
    <property type="entry name" value="Nucleotide-bd_a/b_plait_sf"/>
</dbReference>
<dbReference type="PROSITE" id="PS50102">
    <property type="entry name" value="RRM"/>
    <property type="match status" value="1"/>
</dbReference>
<keyword evidence="5" id="KW-0687">Ribonucleoprotein</keyword>
<name>A0A1D2MVA6_ORCCI</name>
<dbReference type="Gene3D" id="3.30.70.330">
    <property type="match status" value="1"/>
</dbReference>
<dbReference type="PANTHER" id="PTHR15592">
    <property type="entry name" value="MATRIN 3/NUCLEAR PROTEIN 220-RELATED"/>
    <property type="match status" value="1"/>
</dbReference>
<dbReference type="EMBL" id="LJIJ01000487">
    <property type="protein sequence ID" value="ODM96926.1"/>
    <property type="molecule type" value="Genomic_DNA"/>
</dbReference>
<gene>
    <name evidence="5" type="ORF">Ocin01_09754</name>
</gene>
<evidence type="ECO:0000313" key="6">
    <source>
        <dbReference type="Proteomes" id="UP000094527"/>
    </source>
</evidence>
<proteinExistence type="predicted"/>
<dbReference type="Pfam" id="PF13893">
    <property type="entry name" value="RRM_5"/>
    <property type="match status" value="1"/>
</dbReference>
<reference evidence="5 6" key="1">
    <citation type="journal article" date="2016" name="Genome Biol. Evol.">
        <title>Gene Family Evolution Reflects Adaptation to Soil Environmental Stressors in the Genome of the Collembolan Orchesella cincta.</title>
        <authorList>
            <person name="Faddeeva-Vakhrusheva A."/>
            <person name="Derks M.F."/>
            <person name="Anvar S.Y."/>
            <person name="Agamennone V."/>
            <person name="Suring W."/>
            <person name="Smit S."/>
            <person name="van Straalen N.M."/>
            <person name="Roelofs D."/>
        </authorList>
    </citation>
    <scope>NUCLEOTIDE SEQUENCE [LARGE SCALE GENOMIC DNA]</scope>
    <source>
        <tissue evidence="5">Mixed pool</tissue>
    </source>
</reference>
<dbReference type="InterPro" id="IPR035979">
    <property type="entry name" value="RBD_domain_sf"/>
</dbReference>
<sequence length="230" mass="25689">MRTTVPFANGPYDRYENGYSRGMNGPTAPGGGPPSYHDQPAYDRYSCDSQELWKPCQERSYMGGVPKEDYPYRNGPMRSTPPNNGELVPSSGSVSGPARPMQQGAVMMVYGLCKDRINAERLFNLFCLYGNVVRVKFLKSKEGCAMVQMGDAISVERAMSNFNNTFMFGSKVQLGYSKQAFLSDVQQPHTLPDGSPSFKDFMGNKNNRFLNPEMASKNRIQPPTKVKLIY</sequence>
<dbReference type="Proteomes" id="UP000094527">
    <property type="component" value="Unassembled WGS sequence"/>
</dbReference>
<comment type="caution">
    <text evidence="5">The sequence shown here is derived from an EMBL/GenBank/DDBJ whole genome shotgun (WGS) entry which is preliminary data.</text>
</comment>
<feature type="domain" description="RRM" evidence="4">
    <location>
        <begin position="105"/>
        <end position="179"/>
    </location>
</feature>
<dbReference type="SUPFAM" id="SSF54928">
    <property type="entry name" value="RNA-binding domain, RBD"/>
    <property type="match status" value="1"/>
</dbReference>
<evidence type="ECO:0000259" key="4">
    <source>
        <dbReference type="PROSITE" id="PS50102"/>
    </source>
</evidence>
<dbReference type="GO" id="GO:0003723">
    <property type="term" value="F:RNA binding"/>
    <property type="evidence" value="ECO:0007669"/>
    <property type="project" value="UniProtKB-UniRule"/>
</dbReference>
<dbReference type="GO" id="GO:1990904">
    <property type="term" value="C:ribonucleoprotein complex"/>
    <property type="evidence" value="ECO:0007669"/>
    <property type="project" value="UniProtKB-KW"/>
</dbReference>